<dbReference type="GO" id="GO:0006941">
    <property type="term" value="P:striated muscle contraction"/>
    <property type="evidence" value="ECO:0007669"/>
    <property type="project" value="TreeGrafter"/>
</dbReference>
<dbReference type="PANTHER" id="PTHR46399">
    <property type="entry name" value="B30.2/SPRY DOMAIN-CONTAINING PROTEIN"/>
    <property type="match status" value="1"/>
</dbReference>
<dbReference type="GO" id="GO:0014808">
    <property type="term" value="P:release of sequestered calcium ion into cytosol by sarcoplasmic reticulum"/>
    <property type="evidence" value="ECO:0007669"/>
    <property type="project" value="TreeGrafter"/>
</dbReference>
<dbReference type="GO" id="GO:0005790">
    <property type="term" value="C:smooth endoplasmic reticulum"/>
    <property type="evidence" value="ECO:0007669"/>
    <property type="project" value="TreeGrafter"/>
</dbReference>
<feature type="non-terminal residue" evidence="1">
    <location>
        <position position="1"/>
    </location>
</feature>
<dbReference type="GO" id="GO:0042383">
    <property type="term" value="C:sarcolemma"/>
    <property type="evidence" value="ECO:0007669"/>
    <property type="project" value="TreeGrafter"/>
</dbReference>
<name>A0A820J9C9_9BILA</name>
<dbReference type="Proteomes" id="UP000663844">
    <property type="component" value="Unassembled WGS sequence"/>
</dbReference>
<evidence type="ECO:0000313" key="2">
    <source>
        <dbReference type="Proteomes" id="UP000663844"/>
    </source>
</evidence>
<gene>
    <name evidence="1" type="ORF">OXD698_LOCUS47182</name>
</gene>
<protein>
    <submittedName>
        <fullName evidence="1">Uncharacterized protein</fullName>
    </submittedName>
</protein>
<dbReference type="InterPro" id="IPR015925">
    <property type="entry name" value="Ryanodine_IP3_receptor"/>
</dbReference>
<dbReference type="AlphaFoldDB" id="A0A820J9C9"/>
<organism evidence="1 2">
    <name type="scientific">Adineta steineri</name>
    <dbReference type="NCBI Taxonomy" id="433720"/>
    <lineage>
        <taxon>Eukaryota</taxon>
        <taxon>Metazoa</taxon>
        <taxon>Spiralia</taxon>
        <taxon>Gnathifera</taxon>
        <taxon>Rotifera</taxon>
        <taxon>Eurotatoria</taxon>
        <taxon>Bdelloidea</taxon>
        <taxon>Adinetida</taxon>
        <taxon>Adinetidae</taxon>
        <taxon>Adineta</taxon>
    </lineage>
</organism>
<dbReference type="GO" id="GO:0030018">
    <property type="term" value="C:Z disc"/>
    <property type="evidence" value="ECO:0007669"/>
    <property type="project" value="TreeGrafter"/>
</dbReference>
<accession>A0A820J9C9</accession>
<proteinExistence type="predicted"/>
<dbReference type="GO" id="GO:0005219">
    <property type="term" value="F:ryanodine-sensitive calcium-release channel activity"/>
    <property type="evidence" value="ECO:0007669"/>
    <property type="project" value="TreeGrafter"/>
</dbReference>
<evidence type="ECO:0000313" key="1">
    <source>
        <dbReference type="EMBL" id="CAF4321186.1"/>
    </source>
</evidence>
<sequence length="57" mass="6559">NRGAAETVLLYISESKGENNEMLQRTLQLGISLLHGGNLEVQKVNKNFYKLKIFYHH</sequence>
<dbReference type="GO" id="GO:0034704">
    <property type="term" value="C:calcium channel complex"/>
    <property type="evidence" value="ECO:0007669"/>
    <property type="project" value="TreeGrafter"/>
</dbReference>
<comment type="caution">
    <text evidence="1">The sequence shown here is derived from an EMBL/GenBank/DDBJ whole genome shotgun (WGS) entry which is preliminary data.</text>
</comment>
<dbReference type="EMBL" id="CAJOAZ010017973">
    <property type="protein sequence ID" value="CAF4321186.1"/>
    <property type="molecule type" value="Genomic_DNA"/>
</dbReference>
<dbReference type="PANTHER" id="PTHR46399:SF8">
    <property type="entry name" value="B30.2_SPRY DOMAIN-CONTAINING PROTEIN"/>
    <property type="match status" value="1"/>
</dbReference>
<dbReference type="GO" id="GO:0033017">
    <property type="term" value="C:sarcoplasmic reticulum membrane"/>
    <property type="evidence" value="ECO:0007669"/>
    <property type="project" value="TreeGrafter"/>
</dbReference>
<reference evidence="1" key="1">
    <citation type="submission" date="2021-02" db="EMBL/GenBank/DDBJ databases">
        <authorList>
            <person name="Nowell W R."/>
        </authorList>
    </citation>
    <scope>NUCLEOTIDE SEQUENCE</scope>
</reference>